<evidence type="ECO:0000256" key="1">
    <source>
        <dbReference type="ARBA" id="ARBA00022741"/>
    </source>
</evidence>
<keyword evidence="5" id="KW-0413">Isomerase</keyword>
<dbReference type="GO" id="GO:0000725">
    <property type="term" value="P:recombinational repair"/>
    <property type="evidence" value="ECO:0007669"/>
    <property type="project" value="TreeGrafter"/>
</dbReference>
<keyword evidence="3 9" id="KW-0347">Helicase</keyword>
<dbReference type="OrthoDB" id="5298826at2"/>
<dbReference type="GO" id="GO:0005829">
    <property type="term" value="C:cytosol"/>
    <property type="evidence" value="ECO:0007669"/>
    <property type="project" value="TreeGrafter"/>
</dbReference>
<protein>
    <recommendedName>
        <fullName evidence="7">DNA 3'-5' helicase</fullName>
        <ecNumber evidence="7">5.6.2.4</ecNumber>
    </recommendedName>
</protein>
<reference evidence="13 14" key="1">
    <citation type="submission" date="2015-12" db="EMBL/GenBank/DDBJ databases">
        <authorList>
            <person name="Shamseldin A."/>
            <person name="Moawad H."/>
            <person name="Abd El-Rahim W.M."/>
            <person name="Sadowsky M.J."/>
        </authorList>
    </citation>
    <scope>NUCLEOTIDE SEQUENCE [LARGE SCALE GENOMIC DNA]</scope>
    <source>
        <strain evidence="13 14">D7</strain>
    </source>
</reference>
<dbReference type="GO" id="GO:0003677">
    <property type="term" value="F:DNA binding"/>
    <property type="evidence" value="ECO:0007669"/>
    <property type="project" value="InterPro"/>
</dbReference>
<dbReference type="GO" id="GO:0016887">
    <property type="term" value="F:ATP hydrolysis activity"/>
    <property type="evidence" value="ECO:0007669"/>
    <property type="project" value="RHEA"/>
</dbReference>
<comment type="catalytic activity">
    <reaction evidence="6">
        <text>Couples ATP hydrolysis with the unwinding of duplex DNA by translocating in the 3'-5' direction.</text>
        <dbReference type="EC" id="5.6.2.4"/>
    </reaction>
</comment>
<organism evidence="13 14">
    <name type="scientific">Alteromonas macleodii</name>
    <name type="common">Pseudoalteromonas macleodii</name>
    <dbReference type="NCBI Taxonomy" id="28108"/>
    <lineage>
        <taxon>Bacteria</taxon>
        <taxon>Pseudomonadati</taxon>
        <taxon>Pseudomonadota</taxon>
        <taxon>Gammaproteobacteria</taxon>
        <taxon>Alteromonadales</taxon>
        <taxon>Alteromonadaceae</taxon>
        <taxon>Alteromonas/Salinimonas group</taxon>
        <taxon>Alteromonas</taxon>
    </lineage>
</organism>
<evidence type="ECO:0000256" key="9">
    <source>
        <dbReference type="PROSITE-ProRule" id="PRU00560"/>
    </source>
</evidence>
<sequence>MSEKYLQQQVDALTATKQSLEYELKGKRARIGQLESEAARHKDEIIQLEEAFRVEKNILQKKITELRTQFGMGSMPAEKSKTQENRLATNSSSCNPAKKSESILFDSSDSRLTKNLPAFKTYLENLQFKPTDEQSKMIFCSQRNAYVVAGAGSGKSTTLIQRVIFLVKVLKVPLEEITIFSFTKASVEEFQKSLKKKLKEASIPSTPSQIDTMVSTFHKKALAISEMGNREAFEFIGQSDRENKYASSLGIRKEKFSDKQVEVLKKAYQNGYNTDSAFRLAVDMLYLEEAQNYYSGNNYTGNPIDSDFIESQTAWRDKEVSIFIQNSILKSAEPLIPFPIIQGGRESKAHVAYANFKKIINGRVTYFIFNPERLLSDHEEYKVLNKVPVHYKDETGKEQSVILGQCQNLRRRWILHKSNQEVIFIDSLEAFRTLRGMDFESSTSAVKAHAPIFNINKVSIFMILFEHIGFMNNMAVAPNDIIDTADKHPILKENQKEKLIIKCAAHFHNVFHHYLHQNGFYAFDELFANKEVVTKLKDSELNSMRHLLIDEFQDISPQIAVWIQNIRYELKERACCADEQGSLMVVGDDYQSIYGWRGSSPDFFINYDKHFGMHSPVRVTLNTNFRSIQPIINDAEETLIEISDKYKIDKHGFAHPKTPSGAQGLIYLPCKADGKSKDELEVIAIQSLIETDIFKSYIANSSRELQLEQESSVSGSNKERTLFILSRENGVLAKAKEELKDIRRKANTHIDFHTFHGSKGLEADDVILIGDCDYRRKDIIRNFIYELSGQPQTYDDAQKDEASRLAYVAITRAKQRIAWIGQPTEEGVMNKFREKDSSPPPIKRKLQTCFRLIDIDV</sequence>
<keyword evidence="1 9" id="KW-0547">Nucleotide-binding</keyword>
<dbReference type="PANTHER" id="PTHR11070:SF63">
    <property type="entry name" value="DNA HELICASE IV"/>
    <property type="match status" value="1"/>
</dbReference>
<dbReference type="PANTHER" id="PTHR11070">
    <property type="entry name" value="UVRD / RECB / PCRA DNA HELICASE FAMILY MEMBER"/>
    <property type="match status" value="1"/>
</dbReference>
<dbReference type="InterPro" id="IPR014016">
    <property type="entry name" value="UvrD-like_ATP-bd"/>
</dbReference>
<evidence type="ECO:0000313" key="13">
    <source>
        <dbReference type="EMBL" id="AMJ98668.1"/>
    </source>
</evidence>
<keyword evidence="2 9" id="KW-0378">Hydrolase</keyword>
<evidence type="ECO:0000256" key="8">
    <source>
        <dbReference type="ARBA" id="ARBA00048988"/>
    </source>
</evidence>
<evidence type="ECO:0000256" key="6">
    <source>
        <dbReference type="ARBA" id="ARBA00034617"/>
    </source>
</evidence>
<accession>A0A126Q2K9</accession>
<keyword evidence="4 9" id="KW-0067">ATP-binding</keyword>
<feature type="region of interest" description="Disordered" evidence="11">
    <location>
        <begin position="73"/>
        <end position="94"/>
    </location>
</feature>
<dbReference type="InterPro" id="IPR000212">
    <property type="entry name" value="DNA_helicase_UvrD/REP"/>
</dbReference>
<evidence type="ECO:0000256" key="2">
    <source>
        <dbReference type="ARBA" id="ARBA00022801"/>
    </source>
</evidence>
<dbReference type="PROSITE" id="PS51198">
    <property type="entry name" value="UVRD_HELICASE_ATP_BIND"/>
    <property type="match status" value="1"/>
</dbReference>
<dbReference type="RefSeq" id="WP_061095175.1">
    <property type="nucleotide sequence ID" value="NZ_CP014323.1"/>
</dbReference>
<dbReference type="EC" id="5.6.2.4" evidence="7"/>
<dbReference type="AlphaFoldDB" id="A0A126Q2K9"/>
<evidence type="ECO:0000256" key="5">
    <source>
        <dbReference type="ARBA" id="ARBA00023235"/>
    </source>
</evidence>
<evidence type="ECO:0000256" key="10">
    <source>
        <dbReference type="SAM" id="Coils"/>
    </source>
</evidence>
<evidence type="ECO:0000313" key="14">
    <source>
        <dbReference type="Proteomes" id="UP000063991"/>
    </source>
</evidence>
<evidence type="ECO:0000259" key="12">
    <source>
        <dbReference type="PROSITE" id="PS51198"/>
    </source>
</evidence>
<dbReference type="Pfam" id="PF13361">
    <property type="entry name" value="UvrD_C"/>
    <property type="match status" value="1"/>
</dbReference>
<keyword evidence="10" id="KW-0175">Coiled coil</keyword>
<feature type="coiled-coil region" evidence="10">
    <location>
        <begin position="17"/>
        <end position="51"/>
    </location>
</feature>
<feature type="binding site" evidence="9">
    <location>
        <begin position="149"/>
        <end position="156"/>
    </location>
    <ligand>
        <name>ATP</name>
        <dbReference type="ChEBI" id="CHEBI:30616"/>
    </ligand>
</feature>
<dbReference type="Gene3D" id="3.40.50.300">
    <property type="entry name" value="P-loop containing nucleotide triphosphate hydrolases"/>
    <property type="match status" value="3"/>
</dbReference>
<dbReference type="GO" id="GO:0005524">
    <property type="term" value="F:ATP binding"/>
    <property type="evidence" value="ECO:0007669"/>
    <property type="project" value="UniProtKB-UniRule"/>
</dbReference>
<dbReference type="EMBL" id="CP014323">
    <property type="protein sequence ID" value="AMJ98668.1"/>
    <property type="molecule type" value="Genomic_DNA"/>
</dbReference>
<dbReference type="SUPFAM" id="SSF52540">
    <property type="entry name" value="P-loop containing nucleoside triphosphate hydrolases"/>
    <property type="match status" value="1"/>
</dbReference>
<gene>
    <name evidence="13" type="ORF">AVL55_11115</name>
</gene>
<comment type="catalytic activity">
    <reaction evidence="8">
        <text>ATP + H2O = ADP + phosphate + H(+)</text>
        <dbReference type="Rhea" id="RHEA:13065"/>
        <dbReference type="ChEBI" id="CHEBI:15377"/>
        <dbReference type="ChEBI" id="CHEBI:15378"/>
        <dbReference type="ChEBI" id="CHEBI:30616"/>
        <dbReference type="ChEBI" id="CHEBI:43474"/>
        <dbReference type="ChEBI" id="CHEBI:456216"/>
        <dbReference type="EC" id="5.6.2.4"/>
    </reaction>
</comment>
<dbReference type="InterPro" id="IPR014017">
    <property type="entry name" value="DNA_helicase_UvrD-like_C"/>
</dbReference>
<evidence type="ECO:0000256" key="4">
    <source>
        <dbReference type="ARBA" id="ARBA00022840"/>
    </source>
</evidence>
<evidence type="ECO:0000256" key="3">
    <source>
        <dbReference type="ARBA" id="ARBA00022806"/>
    </source>
</evidence>
<evidence type="ECO:0000256" key="11">
    <source>
        <dbReference type="SAM" id="MobiDB-lite"/>
    </source>
</evidence>
<dbReference type="Proteomes" id="UP000063991">
    <property type="component" value="Chromosome"/>
</dbReference>
<feature type="domain" description="UvrD-like helicase ATP-binding" evidence="12">
    <location>
        <begin position="128"/>
        <end position="628"/>
    </location>
</feature>
<dbReference type="GO" id="GO:0043138">
    <property type="term" value="F:3'-5' DNA helicase activity"/>
    <property type="evidence" value="ECO:0007669"/>
    <property type="project" value="UniProtKB-EC"/>
</dbReference>
<dbReference type="Pfam" id="PF00580">
    <property type="entry name" value="UvrD-helicase"/>
    <property type="match status" value="1"/>
</dbReference>
<evidence type="ECO:0000256" key="7">
    <source>
        <dbReference type="ARBA" id="ARBA00034808"/>
    </source>
</evidence>
<name>A0A126Q2K9_ALTMA</name>
<dbReference type="InterPro" id="IPR027417">
    <property type="entry name" value="P-loop_NTPase"/>
</dbReference>
<proteinExistence type="predicted"/>
<feature type="compositionally biased region" description="Polar residues" evidence="11">
    <location>
        <begin position="85"/>
        <end position="94"/>
    </location>
</feature>